<dbReference type="PANTHER" id="PTHR31107">
    <property type="entry name" value="APOPTOGENIC PROTEIN 1, MITOCHONDRIAL"/>
    <property type="match status" value="1"/>
</dbReference>
<dbReference type="GO" id="GO:0005743">
    <property type="term" value="C:mitochondrial inner membrane"/>
    <property type="evidence" value="ECO:0007669"/>
    <property type="project" value="UniProtKB-SubCell"/>
</dbReference>
<dbReference type="PANTHER" id="PTHR31107:SF2">
    <property type="entry name" value="CYTOCHROME C OXIDASE ASSEMBLY FACTOR 8"/>
    <property type="match status" value="1"/>
</dbReference>
<dbReference type="AlphaFoldDB" id="A0A8C5F430"/>
<comment type="similarity">
    <text evidence="2">Belongs to the COA8 family.</text>
</comment>
<accession>A0A8C5F430</accession>
<reference evidence="7" key="1">
    <citation type="submission" date="2025-08" db="UniProtKB">
        <authorList>
            <consortium name="Ensembl"/>
        </authorList>
    </citation>
    <scope>IDENTIFICATION</scope>
</reference>
<evidence type="ECO:0000256" key="1">
    <source>
        <dbReference type="ARBA" id="ARBA00004443"/>
    </source>
</evidence>
<name>A0A8C5F430_GADMO</name>
<protein>
    <submittedName>
        <fullName evidence="7">Cytochrome c oxidase assembly factor 8</fullName>
    </submittedName>
</protein>
<evidence type="ECO:0000256" key="6">
    <source>
        <dbReference type="ARBA" id="ARBA00023136"/>
    </source>
</evidence>
<keyword evidence="4" id="KW-0809">Transit peptide</keyword>
<gene>
    <name evidence="7" type="primary">COA8</name>
</gene>
<evidence type="ECO:0000256" key="3">
    <source>
        <dbReference type="ARBA" id="ARBA00022792"/>
    </source>
</evidence>
<dbReference type="InterPro" id="IPR018796">
    <property type="entry name" value="COA8"/>
</dbReference>
<keyword evidence="8" id="KW-1185">Reference proteome</keyword>
<dbReference type="Proteomes" id="UP000694546">
    <property type="component" value="Chromosome 5"/>
</dbReference>
<evidence type="ECO:0000313" key="8">
    <source>
        <dbReference type="Proteomes" id="UP000694546"/>
    </source>
</evidence>
<dbReference type="Ensembl" id="ENSGMOT00000002837.2">
    <property type="protein sequence ID" value="ENSGMOP00000002747.2"/>
    <property type="gene ID" value="ENSGMOG00000002615.2"/>
</dbReference>
<dbReference type="OMA" id="AWNQEFW"/>
<evidence type="ECO:0000313" key="7">
    <source>
        <dbReference type="Ensembl" id="ENSGMOP00000002747.2"/>
    </source>
</evidence>
<evidence type="ECO:0000256" key="5">
    <source>
        <dbReference type="ARBA" id="ARBA00023128"/>
    </source>
</evidence>
<evidence type="ECO:0000256" key="2">
    <source>
        <dbReference type="ARBA" id="ARBA00005453"/>
    </source>
</evidence>
<reference evidence="7" key="2">
    <citation type="submission" date="2025-09" db="UniProtKB">
        <authorList>
            <consortium name="Ensembl"/>
        </authorList>
    </citation>
    <scope>IDENTIFICATION</scope>
</reference>
<keyword evidence="3" id="KW-0999">Mitochondrion inner membrane</keyword>
<keyword evidence="5" id="KW-0496">Mitochondrion</keyword>
<comment type="subcellular location">
    <subcellularLocation>
        <location evidence="1">Mitochondrion inner membrane</location>
        <topology evidence="1">Peripheral membrane protein</topology>
        <orientation evidence="1">Matrix side</orientation>
    </subcellularLocation>
</comment>
<dbReference type="Pfam" id="PF10231">
    <property type="entry name" value="COA8"/>
    <property type="match status" value="1"/>
</dbReference>
<proteinExistence type="inferred from homology"/>
<sequence>MVVVCPIYRPEQIGPWCRSSVIRVRGRGCRLGWHVAIGHQAKDCVRSSAFQPAPDSTHDWIGPPNRLSNIRPITYHVPAQESALEERLRRLRQQTEVWNHEFWAYQNVAFNKLLLDLFSVLLLALFTGRKHTLGSEEMALFYKSFLDTNRTRHANYNKEWYRRNFRITLLMGRVALTNAWKTVTNRTPSSSPS</sequence>
<organism evidence="7 8">
    <name type="scientific">Gadus morhua</name>
    <name type="common">Atlantic cod</name>
    <dbReference type="NCBI Taxonomy" id="8049"/>
    <lineage>
        <taxon>Eukaryota</taxon>
        <taxon>Metazoa</taxon>
        <taxon>Chordata</taxon>
        <taxon>Craniata</taxon>
        <taxon>Vertebrata</taxon>
        <taxon>Euteleostomi</taxon>
        <taxon>Actinopterygii</taxon>
        <taxon>Neopterygii</taxon>
        <taxon>Teleostei</taxon>
        <taxon>Neoteleostei</taxon>
        <taxon>Acanthomorphata</taxon>
        <taxon>Zeiogadaria</taxon>
        <taxon>Gadariae</taxon>
        <taxon>Gadiformes</taxon>
        <taxon>Gadoidei</taxon>
        <taxon>Gadidae</taxon>
        <taxon>Gadus</taxon>
    </lineage>
</organism>
<dbReference type="GeneTree" id="ENSGT00390000008212"/>
<keyword evidence="6" id="KW-0472">Membrane</keyword>
<evidence type="ECO:0000256" key="4">
    <source>
        <dbReference type="ARBA" id="ARBA00022946"/>
    </source>
</evidence>
<dbReference type="GO" id="GO:0097193">
    <property type="term" value="P:intrinsic apoptotic signaling pathway"/>
    <property type="evidence" value="ECO:0007669"/>
    <property type="project" value="InterPro"/>
</dbReference>